<reference evidence="4 5" key="1">
    <citation type="submission" date="2019-05" db="EMBL/GenBank/DDBJ databases">
        <title>Emergence of the Ug99 lineage of the wheat stem rust pathogen through somatic hybridization.</title>
        <authorList>
            <person name="Li F."/>
            <person name="Upadhyaya N.M."/>
            <person name="Sperschneider J."/>
            <person name="Matny O."/>
            <person name="Nguyen-Phuc H."/>
            <person name="Mago R."/>
            <person name="Raley C."/>
            <person name="Miller M.E."/>
            <person name="Silverstein K.A.T."/>
            <person name="Henningsen E."/>
            <person name="Hirsch C.D."/>
            <person name="Visser B."/>
            <person name="Pretorius Z.A."/>
            <person name="Steffenson B.J."/>
            <person name="Schwessinger B."/>
            <person name="Dodds P.N."/>
            <person name="Figueroa M."/>
        </authorList>
    </citation>
    <scope>NUCLEOTIDE SEQUENCE [LARGE SCALE GENOMIC DNA]</scope>
    <source>
        <strain evidence="3">21-0</strain>
        <strain evidence="2 5">Ug99</strain>
    </source>
</reference>
<gene>
    <name evidence="3" type="ORF">PGT21_013322</name>
    <name evidence="2" type="ORF">PGTUg99_007210</name>
</gene>
<feature type="region of interest" description="Disordered" evidence="1">
    <location>
        <begin position="231"/>
        <end position="252"/>
    </location>
</feature>
<dbReference type="Proteomes" id="UP000324748">
    <property type="component" value="Unassembled WGS sequence"/>
</dbReference>
<evidence type="ECO:0000313" key="3">
    <source>
        <dbReference type="EMBL" id="KAA1090772.1"/>
    </source>
</evidence>
<sequence>MILELTELKHLPLVTIDHLSHPSTTASDYMASFNNSPHPSLPPYLPPMVNLAENGSPTPLPEHTPTYTADGFRVLGLGPPVLFKCSINFIVYCSERTRRNTTNWVPVRPNSELSITFNSRENVSLDNFRQLVANECNKDYNNLGRMIYEGTTSSPATIAWNVHILKNKKFPKGSPHLIFDNVSFNQWIEEINSSKQTKGGVMIQMDNPRSKVVHARKEDLLAKTMKRFEAKQAPSGSRSMRALGDSGEEDSSDVEFDDIDIHRDEIYAKYGMNAKYNRNYPVYLDPTDSDRFIPLTSGNVDEWAKALCARVDGVSLIAPPSSLKFLSRSKPDQAATAPTAEQSATAAFAELTRLLVQNQQAPNRAVSPPSSVYAQSPDTLYDYLNFIGIALHKCEEILETLLENDIDDYQMFKGLSIEELKSLGFNVGIISKLRNNVSKYRVYLSQSSQTTA</sequence>
<dbReference type="EMBL" id="VSWC01000092">
    <property type="protein sequence ID" value="KAA1090772.1"/>
    <property type="molecule type" value="Genomic_DNA"/>
</dbReference>
<name>A0A5B0LME2_PUCGR</name>
<evidence type="ECO:0000313" key="5">
    <source>
        <dbReference type="Proteomes" id="UP000325313"/>
    </source>
</evidence>
<dbReference type="SUPFAM" id="SSF47769">
    <property type="entry name" value="SAM/Pointed domain"/>
    <property type="match status" value="1"/>
</dbReference>
<organism evidence="2 5">
    <name type="scientific">Puccinia graminis f. sp. tritici</name>
    <dbReference type="NCBI Taxonomy" id="56615"/>
    <lineage>
        <taxon>Eukaryota</taxon>
        <taxon>Fungi</taxon>
        <taxon>Dikarya</taxon>
        <taxon>Basidiomycota</taxon>
        <taxon>Pucciniomycotina</taxon>
        <taxon>Pucciniomycetes</taxon>
        <taxon>Pucciniales</taxon>
        <taxon>Pucciniaceae</taxon>
        <taxon>Puccinia</taxon>
    </lineage>
</organism>
<comment type="caution">
    <text evidence="2">The sequence shown here is derived from an EMBL/GenBank/DDBJ whole genome shotgun (WGS) entry which is preliminary data.</text>
</comment>
<dbReference type="AlphaFoldDB" id="A0A5B0LME2"/>
<keyword evidence="4" id="KW-1185">Reference proteome</keyword>
<evidence type="ECO:0000256" key="1">
    <source>
        <dbReference type="SAM" id="MobiDB-lite"/>
    </source>
</evidence>
<evidence type="ECO:0000313" key="4">
    <source>
        <dbReference type="Proteomes" id="UP000324748"/>
    </source>
</evidence>
<dbReference type="OrthoDB" id="2506803at2759"/>
<dbReference type="InterPro" id="IPR013761">
    <property type="entry name" value="SAM/pointed_sf"/>
</dbReference>
<dbReference type="Proteomes" id="UP000325313">
    <property type="component" value="Unassembled WGS sequence"/>
</dbReference>
<protein>
    <recommendedName>
        <fullName evidence="6">SAM domain-containing protein</fullName>
    </recommendedName>
</protein>
<accession>A0A5B0LME2</accession>
<evidence type="ECO:0000313" key="2">
    <source>
        <dbReference type="EMBL" id="KAA1065359.1"/>
    </source>
</evidence>
<dbReference type="EMBL" id="VDEP01000510">
    <property type="protein sequence ID" value="KAA1065359.1"/>
    <property type="molecule type" value="Genomic_DNA"/>
</dbReference>
<evidence type="ECO:0008006" key="6">
    <source>
        <dbReference type="Google" id="ProtNLM"/>
    </source>
</evidence>
<proteinExistence type="predicted"/>